<sequence>MAGTLFRRNVTLMVGVVLAGQVVAGLLVLAFVIRPQIDRVANVSADMIVALSQVMEEMPEQRRAQLIARLERGGDVLVRENEAEPEGRPRFPNFIERQFIRAMSSRLSSHPELVWRTGDENRLWFHLQLGGRETWISVTPPTRRSAIMSLFYALAVAFFVAVACGLLLQRRLDAPLRRLAAEVDAYGPDDAKKAQVPPALDTSGPEEVAAVARALNRLTERLARDEAERSLMLGGVSHDLRTPLTRLRLCLEMMNVDDAELETTAARQVDRIEAMLEQFLDYARGFENEPVSPCDVRALLLAVASDHAGEEAIAVDAPDGLRIPLRRDAVGRALGNLVGNALRHGAPPVALSARQTGTALEIVVSDAGKGFDARTAAQLVRPFARGNSSRGGDGAGLGLAIAERVAAAHGGTLSFETRAERFCAVLRLPDRSGVSGKSQAVATR</sequence>
<dbReference type="PANTHER" id="PTHR44936:SF5">
    <property type="entry name" value="SENSOR HISTIDINE KINASE ENVZ"/>
    <property type="match status" value="1"/>
</dbReference>
<comment type="caution">
    <text evidence="18">The sequence shown here is derived from an EMBL/GenBank/DDBJ whole genome shotgun (WGS) entry which is preliminary data.</text>
</comment>
<dbReference type="InterPro" id="IPR036097">
    <property type="entry name" value="HisK_dim/P_sf"/>
</dbReference>
<dbReference type="GO" id="GO:0005524">
    <property type="term" value="F:ATP binding"/>
    <property type="evidence" value="ECO:0007669"/>
    <property type="project" value="UniProtKB-KW"/>
</dbReference>
<dbReference type="SUPFAM" id="SSF55874">
    <property type="entry name" value="ATPase domain of HSP90 chaperone/DNA topoisomerase II/histidine kinase"/>
    <property type="match status" value="1"/>
</dbReference>
<dbReference type="PROSITE" id="PS50109">
    <property type="entry name" value="HIS_KIN"/>
    <property type="match status" value="1"/>
</dbReference>
<dbReference type="Pfam" id="PF00512">
    <property type="entry name" value="HisKA"/>
    <property type="match status" value="1"/>
</dbReference>
<dbReference type="Pfam" id="PF02518">
    <property type="entry name" value="HATPase_c"/>
    <property type="match status" value="1"/>
</dbReference>
<dbReference type="InterPro" id="IPR036890">
    <property type="entry name" value="HATPase_C_sf"/>
</dbReference>
<evidence type="ECO:0000256" key="7">
    <source>
        <dbReference type="ARBA" id="ARBA00022679"/>
    </source>
</evidence>
<keyword evidence="14 15" id="KW-0472">Membrane</keyword>
<evidence type="ECO:0000256" key="12">
    <source>
        <dbReference type="ARBA" id="ARBA00022989"/>
    </source>
</evidence>
<evidence type="ECO:0000256" key="9">
    <source>
        <dbReference type="ARBA" id="ARBA00022741"/>
    </source>
</evidence>
<evidence type="ECO:0000256" key="6">
    <source>
        <dbReference type="ARBA" id="ARBA00022553"/>
    </source>
</evidence>
<dbReference type="EC" id="2.7.13.3" evidence="3"/>
<feature type="transmembrane region" description="Helical" evidence="15">
    <location>
        <begin position="146"/>
        <end position="168"/>
    </location>
</feature>
<evidence type="ECO:0000256" key="15">
    <source>
        <dbReference type="SAM" id="Phobius"/>
    </source>
</evidence>
<dbReference type="InterPro" id="IPR003594">
    <property type="entry name" value="HATPase_dom"/>
</dbReference>
<dbReference type="RefSeq" id="WP_260047415.1">
    <property type="nucleotide sequence ID" value="NZ_JANZXA010000014.1"/>
</dbReference>
<keyword evidence="8 15" id="KW-0812">Transmembrane</keyword>
<reference evidence="18" key="1">
    <citation type="submission" date="2022-09" db="EMBL/GenBank/DDBJ databases">
        <title>Novosphingobium sp. Nov., a polycyclic aromatic hydrocarbon-degrading bacterium isolated form mangrove sediments in HongKong.</title>
        <authorList>
            <person name="Hu Z."/>
        </authorList>
    </citation>
    <scope>NUCLEOTIDE SEQUENCE</scope>
    <source>
        <strain evidence="18">HK4-1</strain>
    </source>
</reference>
<keyword evidence="12 15" id="KW-1133">Transmembrane helix</keyword>
<dbReference type="InterPro" id="IPR050980">
    <property type="entry name" value="2C_sensor_his_kinase"/>
</dbReference>
<dbReference type="CDD" id="cd00075">
    <property type="entry name" value="HATPase"/>
    <property type="match status" value="1"/>
</dbReference>
<feature type="domain" description="Histidine kinase" evidence="16">
    <location>
        <begin position="235"/>
        <end position="432"/>
    </location>
</feature>
<keyword evidence="4" id="KW-1003">Cell membrane</keyword>
<keyword evidence="10" id="KW-0418">Kinase</keyword>
<dbReference type="Proteomes" id="UP001165583">
    <property type="component" value="Unassembled WGS sequence"/>
</dbReference>
<dbReference type="PRINTS" id="PR00344">
    <property type="entry name" value="BCTRLSENSOR"/>
</dbReference>
<dbReference type="PANTHER" id="PTHR44936">
    <property type="entry name" value="SENSOR PROTEIN CREC"/>
    <property type="match status" value="1"/>
</dbReference>
<keyword evidence="11 18" id="KW-0067">ATP-binding</keyword>
<dbReference type="PROSITE" id="PS50885">
    <property type="entry name" value="HAMP"/>
    <property type="match status" value="1"/>
</dbReference>
<evidence type="ECO:0000256" key="1">
    <source>
        <dbReference type="ARBA" id="ARBA00000085"/>
    </source>
</evidence>
<keyword evidence="7" id="KW-0808">Transferase</keyword>
<comment type="catalytic activity">
    <reaction evidence="1">
        <text>ATP + protein L-histidine = ADP + protein N-phospho-L-histidine.</text>
        <dbReference type="EC" id="2.7.13.3"/>
    </reaction>
</comment>
<evidence type="ECO:0000313" key="19">
    <source>
        <dbReference type="Proteomes" id="UP001165583"/>
    </source>
</evidence>
<keyword evidence="5" id="KW-0997">Cell inner membrane</keyword>
<dbReference type="InterPro" id="IPR004358">
    <property type="entry name" value="Sig_transdc_His_kin-like_C"/>
</dbReference>
<evidence type="ECO:0000256" key="11">
    <source>
        <dbReference type="ARBA" id="ARBA00022840"/>
    </source>
</evidence>
<keyword evidence="9" id="KW-0547">Nucleotide-binding</keyword>
<organism evidence="18 19">
    <name type="scientific">Novosphingobium mangrovi</name>
    <name type="common">ex Huang et al. 2023</name>
    <dbReference type="NCBI Taxonomy" id="2976432"/>
    <lineage>
        <taxon>Bacteria</taxon>
        <taxon>Pseudomonadati</taxon>
        <taxon>Pseudomonadota</taxon>
        <taxon>Alphaproteobacteria</taxon>
        <taxon>Sphingomonadales</taxon>
        <taxon>Sphingomonadaceae</taxon>
        <taxon>Novosphingobium</taxon>
    </lineage>
</organism>
<dbReference type="InterPro" id="IPR038421">
    <property type="entry name" value="RisS_PPD_sf"/>
</dbReference>
<feature type="transmembrane region" description="Helical" evidence="15">
    <location>
        <begin position="12"/>
        <end position="33"/>
    </location>
</feature>
<feature type="domain" description="HAMP" evidence="17">
    <location>
        <begin position="170"/>
        <end position="227"/>
    </location>
</feature>
<evidence type="ECO:0000313" key="18">
    <source>
        <dbReference type="EMBL" id="MCT2401387.1"/>
    </source>
</evidence>
<dbReference type="CDD" id="cd00082">
    <property type="entry name" value="HisKA"/>
    <property type="match status" value="1"/>
</dbReference>
<dbReference type="Gene3D" id="3.30.450.300">
    <property type="entry name" value="Sensor histidine kinase RisS, periplasmic domain"/>
    <property type="match status" value="1"/>
</dbReference>
<evidence type="ECO:0000259" key="16">
    <source>
        <dbReference type="PROSITE" id="PS50109"/>
    </source>
</evidence>
<evidence type="ECO:0000256" key="14">
    <source>
        <dbReference type="ARBA" id="ARBA00023136"/>
    </source>
</evidence>
<dbReference type="EMBL" id="JANZXA010000014">
    <property type="protein sequence ID" value="MCT2401387.1"/>
    <property type="molecule type" value="Genomic_DNA"/>
</dbReference>
<dbReference type="SMART" id="SM00388">
    <property type="entry name" value="HisKA"/>
    <property type="match status" value="1"/>
</dbReference>
<dbReference type="SMART" id="SM00387">
    <property type="entry name" value="HATPase_c"/>
    <property type="match status" value="1"/>
</dbReference>
<comment type="subcellular location">
    <subcellularLocation>
        <location evidence="2">Cell inner membrane</location>
        <topology evidence="2">Multi-pass membrane protein</topology>
    </subcellularLocation>
</comment>
<dbReference type="Gene3D" id="1.10.287.130">
    <property type="match status" value="1"/>
</dbReference>
<dbReference type="InterPro" id="IPR003661">
    <property type="entry name" value="HisK_dim/P_dom"/>
</dbReference>
<dbReference type="InterPro" id="IPR005467">
    <property type="entry name" value="His_kinase_dom"/>
</dbReference>
<evidence type="ECO:0000256" key="3">
    <source>
        <dbReference type="ARBA" id="ARBA00012438"/>
    </source>
</evidence>
<protein>
    <recommendedName>
        <fullName evidence="3">histidine kinase</fullName>
        <ecNumber evidence="3">2.7.13.3</ecNumber>
    </recommendedName>
</protein>
<name>A0ABT2I972_9SPHN</name>
<keyword evidence="19" id="KW-1185">Reference proteome</keyword>
<evidence type="ECO:0000256" key="4">
    <source>
        <dbReference type="ARBA" id="ARBA00022475"/>
    </source>
</evidence>
<evidence type="ECO:0000256" key="8">
    <source>
        <dbReference type="ARBA" id="ARBA00022692"/>
    </source>
</evidence>
<evidence type="ECO:0000256" key="2">
    <source>
        <dbReference type="ARBA" id="ARBA00004429"/>
    </source>
</evidence>
<dbReference type="InterPro" id="IPR003660">
    <property type="entry name" value="HAMP_dom"/>
</dbReference>
<accession>A0ABT2I972</accession>
<gene>
    <name evidence="18" type="ORF">NZK81_17695</name>
</gene>
<dbReference type="SUPFAM" id="SSF47384">
    <property type="entry name" value="Homodimeric domain of signal transducing histidine kinase"/>
    <property type="match status" value="1"/>
</dbReference>
<evidence type="ECO:0000256" key="5">
    <source>
        <dbReference type="ARBA" id="ARBA00022519"/>
    </source>
</evidence>
<dbReference type="Gene3D" id="3.30.565.10">
    <property type="entry name" value="Histidine kinase-like ATPase, C-terminal domain"/>
    <property type="match status" value="1"/>
</dbReference>
<evidence type="ECO:0000256" key="13">
    <source>
        <dbReference type="ARBA" id="ARBA00023012"/>
    </source>
</evidence>
<keyword evidence="13" id="KW-0902">Two-component regulatory system</keyword>
<evidence type="ECO:0000256" key="10">
    <source>
        <dbReference type="ARBA" id="ARBA00022777"/>
    </source>
</evidence>
<proteinExistence type="predicted"/>
<evidence type="ECO:0000259" key="17">
    <source>
        <dbReference type="PROSITE" id="PS50885"/>
    </source>
</evidence>
<keyword evidence="6" id="KW-0597">Phosphoprotein</keyword>